<dbReference type="EMBL" id="JAEPRD010000057">
    <property type="protein sequence ID" value="KAG2202785.1"/>
    <property type="molecule type" value="Genomic_DNA"/>
</dbReference>
<dbReference type="GO" id="GO:0005794">
    <property type="term" value="C:Golgi apparatus"/>
    <property type="evidence" value="ECO:0007669"/>
    <property type="project" value="TreeGrafter"/>
</dbReference>
<reference evidence="3" key="1">
    <citation type="submission" date="2020-12" db="EMBL/GenBank/DDBJ databases">
        <title>Metabolic potential, ecology and presence of endohyphal bacteria is reflected in genomic diversity of Mucoromycotina.</title>
        <authorList>
            <person name="Muszewska A."/>
            <person name="Okrasinska A."/>
            <person name="Steczkiewicz K."/>
            <person name="Drgas O."/>
            <person name="Orlowska M."/>
            <person name="Perlinska-Lenart U."/>
            <person name="Aleksandrzak-Piekarczyk T."/>
            <person name="Szatraj K."/>
            <person name="Zielenkiewicz U."/>
            <person name="Pilsyk S."/>
            <person name="Malc E."/>
            <person name="Mieczkowski P."/>
            <person name="Kruszewska J.S."/>
            <person name="Biernat P."/>
            <person name="Pawlowska J."/>
        </authorList>
    </citation>
    <scope>NUCLEOTIDE SEQUENCE</scope>
    <source>
        <strain evidence="3">WA0000017839</strain>
    </source>
</reference>
<dbReference type="PANTHER" id="PTHR47032:SF1">
    <property type="entry name" value="UDP-D-XYLOSE:L-FUCOSE ALPHA-1,3-D-XYLOSYLTRANSFERASE-RELATED"/>
    <property type="match status" value="1"/>
</dbReference>
<evidence type="ECO:0000313" key="3">
    <source>
        <dbReference type="EMBL" id="KAG2202785.1"/>
    </source>
</evidence>
<dbReference type="Pfam" id="PF03407">
    <property type="entry name" value="Nucleotid_trans"/>
    <property type="match status" value="1"/>
</dbReference>
<organism evidence="3 4">
    <name type="scientific">Mucor saturninus</name>
    <dbReference type="NCBI Taxonomy" id="64648"/>
    <lineage>
        <taxon>Eukaryota</taxon>
        <taxon>Fungi</taxon>
        <taxon>Fungi incertae sedis</taxon>
        <taxon>Mucoromycota</taxon>
        <taxon>Mucoromycotina</taxon>
        <taxon>Mucoromycetes</taxon>
        <taxon>Mucorales</taxon>
        <taxon>Mucorineae</taxon>
        <taxon>Mucoraceae</taxon>
        <taxon>Mucor</taxon>
    </lineage>
</organism>
<dbReference type="PANTHER" id="PTHR47032">
    <property type="entry name" value="UDP-D-XYLOSE:L-FUCOSE ALPHA-1,3-D-XYLOSYLTRANSFERASE-RELATED"/>
    <property type="match status" value="1"/>
</dbReference>
<dbReference type="AlphaFoldDB" id="A0A8H7R3A0"/>
<protein>
    <recommendedName>
        <fullName evidence="2">Nucleotide-diphospho-sugar transferase domain-containing protein</fullName>
    </recommendedName>
</protein>
<feature type="domain" description="Nucleotide-diphospho-sugar transferase" evidence="2">
    <location>
        <begin position="146"/>
        <end position="352"/>
    </location>
</feature>
<gene>
    <name evidence="3" type="ORF">INT47_004809</name>
</gene>
<accession>A0A8H7R3A0</accession>
<feature type="compositionally biased region" description="Basic and acidic residues" evidence="1">
    <location>
        <begin position="390"/>
        <end position="399"/>
    </location>
</feature>
<dbReference type="InterPro" id="IPR052636">
    <property type="entry name" value="UDP-D-xylose:L-fucose_XylT"/>
</dbReference>
<keyword evidence="4" id="KW-1185">Reference proteome</keyword>
<dbReference type="OrthoDB" id="540503at2759"/>
<evidence type="ECO:0000313" key="4">
    <source>
        <dbReference type="Proteomes" id="UP000603453"/>
    </source>
</evidence>
<dbReference type="Proteomes" id="UP000603453">
    <property type="component" value="Unassembled WGS sequence"/>
</dbReference>
<feature type="region of interest" description="Disordered" evidence="1">
    <location>
        <begin position="377"/>
        <end position="399"/>
    </location>
</feature>
<dbReference type="GO" id="GO:0016757">
    <property type="term" value="F:glycosyltransferase activity"/>
    <property type="evidence" value="ECO:0007669"/>
    <property type="project" value="TreeGrafter"/>
</dbReference>
<dbReference type="InterPro" id="IPR005069">
    <property type="entry name" value="Nucl-diP-sugar_transferase"/>
</dbReference>
<evidence type="ECO:0000256" key="1">
    <source>
        <dbReference type="SAM" id="MobiDB-lite"/>
    </source>
</evidence>
<proteinExistence type="predicted"/>
<name>A0A8H7R3A0_9FUNG</name>
<comment type="caution">
    <text evidence="3">The sequence shown here is derived from an EMBL/GenBank/DDBJ whole genome shotgun (WGS) entry which is preliminary data.</text>
</comment>
<evidence type="ECO:0000259" key="2">
    <source>
        <dbReference type="Pfam" id="PF03407"/>
    </source>
</evidence>
<sequence>MILTDQKKGLLAAAFLLFLSSFVYMSHLYSSHSTSKVADSSYLSNEQTFFDVSNNETMYEPALCNCDASASANAAAEAEAAAKAAAAEEENRIEIPETLPAAPKELTEKINKNLLEDRVLIVATANYGMRNHVYNWIESLRLTGEEKFLIFCFDQKLLEHLTLAGYGDRASLIPEVWFHQQVEADFKTYFSQEYRVITHSKTLVVQQLLYLDINVFFSDVDIVWLRPRLVEYVNTFLQIRPETHVLFQQEGLNQQEINSGFYLMRPTTEMKRLLAETIHIQDTVEGKTQQGSMNSALNNLNMDLRTTSVVLLDVLHFPNGFVYYNHDLPNKHGIKPFIVHANYLVGEEKKQKLKESNFWYIKDSWLNKLDAKLERELAKKGAKKAQKTTIPEKQKKAAA</sequence>